<dbReference type="InterPro" id="IPR029058">
    <property type="entry name" value="AB_hydrolase_fold"/>
</dbReference>
<sequence length="272" mass="31453">MYCQVQDLEVYYETYGEGKPILAIHGYYIDHHVMEGCLEPIFKDRPGWKRIYIDLPGFGKTKPEDWIISSDVMLDIILQFIDKVIPGENFLLAGESYGGYLARGIVYNRQDAVDGLLLICPVIIADRGKRSLPPRTILVKNHELLLSLTPLEREKFEPWTTVHTDKVWMRFQKDIMPGVRLMDSKFADKLMKYGYPLSFDPDELVKPFTKPSLILTGRQDSNVGYKDDWGILMDYPRATFAVLDRAAHMLQIEQEGLFNALVNEWLDRVEDM</sequence>
<dbReference type="AlphaFoldDB" id="D1YWK4"/>
<dbReference type="SUPFAM" id="SSF53474">
    <property type="entry name" value="alpha/beta-Hydrolases"/>
    <property type="match status" value="1"/>
</dbReference>
<dbReference type="InParanoid" id="D1YWK4"/>
<dbReference type="InterPro" id="IPR000073">
    <property type="entry name" value="AB_hydrolase_1"/>
</dbReference>
<dbReference type="Pfam" id="PF12697">
    <property type="entry name" value="Abhydrolase_6"/>
    <property type="match status" value="1"/>
</dbReference>
<proteinExistence type="predicted"/>
<evidence type="ECO:0000259" key="1">
    <source>
        <dbReference type="Pfam" id="PF12697"/>
    </source>
</evidence>
<dbReference type="PATRIC" id="fig|304371.9.peg.784"/>
<evidence type="ECO:0000313" key="2">
    <source>
        <dbReference type="EMBL" id="BAI60826.1"/>
    </source>
</evidence>
<dbReference type="OrthoDB" id="7531at2157"/>
<feature type="domain" description="AB hydrolase-1" evidence="1">
    <location>
        <begin position="22"/>
        <end position="256"/>
    </location>
</feature>
<dbReference type="KEGG" id="mpd:MCP_0754"/>
<dbReference type="RefSeq" id="WP_012899506.1">
    <property type="nucleotide sequence ID" value="NC_013665.1"/>
</dbReference>
<dbReference type="GeneID" id="8680792"/>
<reference evidence="3" key="3">
    <citation type="journal article" date="2011" name="PLoS ONE">
        <title>Genome sequence of a mesophilic hydrogenotrophic methanogen Methanocella paludicola, the first cultivated representative of the order Methanocellales.</title>
        <authorList>
            <person name="Sakai S."/>
            <person name="Takaki Y."/>
            <person name="Shimamura S."/>
            <person name="Sekine M."/>
            <person name="Tajima T."/>
            <person name="Kosugi H."/>
            <person name="Ichikawa N."/>
            <person name="Tasumi E."/>
            <person name="Hiraki A.T."/>
            <person name="Shimizu A."/>
            <person name="Kato Y."/>
            <person name="Nishiko R."/>
            <person name="Mori K."/>
            <person name="Fujita N."/>
            <person name="Imachi H."/>
            <person name="Takai K."/>
        </authorList>
    </citation>
    <scope>NUCLEOTIDE SEQUENCE [LARGE SCALE GENOMIC DNA]</scope>
    <source>
        <strain evidence="3">DSM 17711 / JCM 13418 / NBRC 101707 / SANAE</strain>
    </source>
</reference>
<organism evidence="2 3">
    <name type="scientific">Methanocella paludicola (strain DSM 17711 / JCM 13418 / NBRC 101707 / SANAE)</name>
    <dbReference type="NCBI Taxonomy" id="304371"/>
    <lineage>
        <taxon>Archaea</taxon>
        <taxon>Methanobacteriati</taxon>
        <taxon>Methanobacteriota</taxon>
        <taxon>Stenosarchaea group</taxon>
        <taxon>Methanomicrobia</taxon>
        <taxon>Methanocellales</taxon>
        <taxon>Methanocellaceae</taxon>
        <taxon>Methanocella</taxon>
    </lineage>
</organism>
<dbReference type="PRINTS" id="PR00111">
    <property type="entry name" value="ABHYDROLASE"/>
</dbReference>
<name>D1YWK4_METPS</name>
<dbReference type="PANTHER" id="PTHR43798">
    <property type="entry name" value="MONOACYLGLYCEROL LIPASE"/>
    <property type="match status" value="1"/>
</dbReference>
<dbReference type="InterPro" id="IPR050266">
    <property type="entry name" value="AB_hydrolase_sf"/>
</dbReference>
<dbReference type="Gene3D" id="3.40.50.1820">
    <property type="entry name" value="alpha/beta hydrolase"/>
    <property type="match status" value="1"/>
</dbReference>
<reference evidence="2 3" key="1">
    <citation type="journal article" date="2007" name="Appl. Environ. Microbiol.">
        <title>Isolation of key methanogens for global methane emission from rice paddy fields: a novel isolate affiliated with the clone cluster rice cluster I.</title>
        <authorList>
            <person name="Sakai S."/>
            <person name="Imachi H."/>
            <person name="Sekiguchi Y."/>
            <person name="Ohashi A."/>
            <person name="Harada H."/>
            <person name="Kamagata Y."/>
        </authorList>
    </citation>
    <scope>NUCLEOTIDE SEQUENCE [LARGE SCALE GENOMIC DNA]</scope>
    <source>
        <strain evidence="3">DSM 17711 / JCM 13418 / NBRC 101707 / SANAE</strain>
    </source>
</reference>
<dbReference type="GO" id="GO:0016787">
    <property type="term" value="F:hydrolase activity"/>
    <property type="evidence" value="ECO:0007669"/>
    <property type="project" value="UniProtKB-KW"/>
</dbReference>
<dbReference type="STRING" id="304371.MCP_0754"/>
<keyword evidence="3" id="KW-1185">Reference proteome</keyword>
<protein>
    <submittedName>
        <fullName evidence="2">Hydrolase</fullName>
    </submittedName>
</protein>
<reference evidence="2 3" key="2">
    <citation type="journal article" date="2008" name="Int. J. Syst. Evol. Microbiol.">
        <title>Methanocella paludicola gen. nov., sp. nov., a methane-producing archaeon, the first isolate of the lineage 'Rice Cluster I', and proposal of the new archaeal order Methanocellales ord. nov.</title>
        <authorList>
            <person name="Sakai S."/>
            <person name="Imachi H."/>
            <person name="Hanada S."/>
            <person name="Ohashi A."/>
            <person name="Harada H."/>
            <person name="Kamagata Y."/>
        </authorList>
    </citation>
    <scope>NUCLEOTIDE SEQUENCE [LARGE SCALE GENOMIC DNA]</scope>
    <source>
        <strain evidence="3">DSM 17711 / JCM 13418 / NBRC 101707 / SANAE</strain>
    </source>
</reference>
<keyword evidence="2" id="KW-0378">Hydrolase</keyword>
<dbReference type="Proteomes" id="UP000001882">
    <property type="component" value="Chromosome"/>
</dbReference>
<dbReference type="EMBL" id="AP011532">
    <property type="protein sequence ID" value="BAI60826.1"/>
    <property type="molecule type" value="Genomic_DNA"/>
</dbReference>
<evidence type="ECO:0000313" key="3">
    <source>
        <dbReference type="Proteomes" id="UP000001882"/>
    </source>
</evidence>
<gene>
    <name evidence="2" type="ordered locus">MCP_0754</name>
</gene>
<dbReference type="eggNOG" id="arCOG01648">
    <property type="taxonomic scope" value="Archaea"/>
</dbReference>
<dbReference type="PANTHER" id="PTHR43798:SF6">
    <property type="entry name" value="HYDROLASE, PUTATIVE (AFU_ORTHOLOGUE AFUA_4G13070)-RELATED"/>
    <property type="match status" value="1"/>
</dbReference>
<accession>D1YWK4</accession>